<evidence type="ECO:0000313" key="7">
    <source>
        <dbReference type="EMBL" id="GJN51481.1"/>
    </source>
</evidence>
<dbReference type="PANTHER" id="PTHR46796">
    <property type="entry name" value="HTH-TYPE TRANSCRIPTIONAL ACTIVATOR RHAS-RELATED"/>
    <property type="match status" value="1"/>
</dbReference>
<dbReference type="Proteomes" id="UP001054892">
    <property type="component" value="Unassembled WGS sequence"/>
</dbReference>
<evidence type="ECO:0000256" key="2">
    <source>
        <dbReference type="ARBA" id="ARBA00023125"/>
    </source>
</evidence>
<dbReference type="PROSITE" id="PS01124">
    <property type="entry name" value="HTH_ARAC_FAMILY_2"/>
    <property type="match status" value="1"/>
</dbReference>
<proteinExistence type="predicted"/>
<evidence type="ECO:0000256" key="3">
    <source>
        <dbReference type="ARBA" id="ARBA00023163"/>
    </source>
</evidence>
<dbReference type="InterPro" id="IPR050204">
    <property type="entry name" value="AraC_XylS_family_regulators"/>
</dbReference>
<gene>
    <name evidence="6" type="ORF">TUM18999_16280</name>
    <name evidence="7" type="ORF">TUM20286_12330</name>
</gene>
<keyword evidence="1" id="KW-0805">Transcription regulation</keyword>
<dbReference type="KEGG" id="ptw:TUM18999_16280"/>
<dbReference type="SUPFAM" id="SSF51182">
    <property type="entry name" value="RmlC-like cupins"/>
    <property type="match status" value="1"/>
</dbReference>
<dbReference type="PRINTS" id="PR00032">
    <property type="entry name" value="HTHARAC"/>
</dbReference>
<name>A0A6J4E110_9PSED</name>
<dbReference type="Gene3D" id="2.60.120.10">
    <property type="entry name" value="Jelly Rolls"/>
    <property type="match status" value="1"/>
</dbReference>
<dbReference type="AlphaFoldDB" id="A0A6J4E110"/>
<dbReference type="InterPro" id="IPR011051">
    <property type="entry name" value="RmlC_Cupin_sf"/>
</dbReference>
<comment type="function">
    <text evidence="4">Regulatory protein of the TOL plasmid xyl operons. XylS activates the xylXYZLTEGFJQKIH operon required for the degradation of toluene, m-xylene and p-xylene.</text>
</comment>
<dbReference type="InterPro" id="IPR018060">
    <property type="entry name" value="HTH_AraC"/>
</dbReference>
<organism evidence="6 8">
    <name type="scientific">Pseudomonas tohonis</name>
    <dbReference type="NCBI Taxonomy" id="2725477"/>
    <lineage>
        <taxon>Bacteria</taxon>
        <taxon>Pseudomonadati</taxon>
        <taxon>Pseudomonadota</taxon>
        <taxon>Gammaproteobacteria</taxon>
        <taxon>Pseudomonadales</taxon>
        <taxon>Pseudomonadaceae</taxon>
        <taxon>Pseudomonas</taxon>
    </lineage>
</organism>
<feature type="domain" description="HTH araC/xylS-type" evidence="5">
    <location>
        <begin position="151"/>
        <end position="249"/>
    </location>
</feature>
<dbReference type="Proteomes" id="UP000509383">
    <property type="component" value="Chromosome"/>
</dbReference>
<accession>A0A6J4E110</accession>
<dbReference type="InterPro" id="IPR009057">
    <property type="entry name" value="Homeodomain-like_sf"/>
</dbReference>
<evidence type="ECO:0000256" key="4">
    <source>
        <dbReference type="ARBA" id="ARBA00037345"/>
    </source>
</evidence>
<dbReference type="PANTHER" id="PTHR46796:SF10">
    <property type="entry name" value="TRANSCRIPTIONAL ACTIVATOR FEAR"/>
    <property type="match status" value="1"/>
</dbReference>
<dbReference type="SMART" id="SM00342">
    <property type="entry name" value="HTH_ARAC"/>
    <property type="match status" value="1"/>
</dbReference>
<evidence type="ECO:0000259" key="5">
    <source>
        <dbReference type="PROSITE" id="PS01124"/>
    </source>
</evidence>
<dbReference type="SUPFAM" id="SSF46689">
    <property type="entry name" value="Homeodomain-like"/>
    <property type="match status" value="2"/>
</dbReference>
<dbReference type="GO" id="GO:0003700">
    <property type="term" value="F:DNA-binding transcription factor activity"/>
    <property type="evidence" value="ECO:0007669"/>
    <property type="project" value="InterPro"/>
</dbReference>
<protein>
    <submittedName>
        <fullName evidence="6">Transcriptional regulator</fullName>
    </submittedName>
</protein>
<evidence type="ECO:0000256" key="1">
    <source>
        <dbReference type="ARBA" id="ARBA00023015"/>
    </source>
</evidence>
<dbReference type="Pfam" id="PF12833">
    <property type="entry name" value="HTH_18"/>
    <property type="match status" value="1"/>
</dbReference>
<keyword evidence="9" id="KW-1185">Reference proteome</keyword>
<keyword evidence="2" id="KW-0238">DNA-binding</keyword>
<dbReference type="EMBL" id="AP023189">
    <property type="protein sequence ID" value="BCG23437.1"/>
    <property type="molecule type" value="Genomic_DNA"/>
</dbReference>
<dbReference type="GO" id="GO:0043565">
    <property type="term" value="F:sequence-specific DNA binding"/>
    <property type="evidence" value="ECO:0007669"/>
    <property type="project" value="InterPro"/>
</dbReference>
<evidence type="ECO:0000313" key="9">
    <source>
        <dbReference type="Proteomes" id="UP001054892"/>
    </source>
</evidence>
<dbReference type="InterPro" id="IPR020449">
    <property type="entry name" value="Tscrpt_reg_AraC-type_HTH"/>
</dbReference>
<keyword evidence="3" id="KW-0804">Transcription</keyword>
<dbReference type="RefSeq" id="WP_173177055.1">
    <property type="nucleotide sequence ID" value="NZ_AP023189.1"/>
</dbReference>
<evidence type="ECO:0000313" key="6">
    <source>
        <dbReference type="EMBL" id="BCG23437.1"/>
    </source>
</evidence>
<evidence type="ECO:0000313" key="8">
    <source>
        <dbReference type="Proteomes" id="UP000509383"/>
    </source>
</evidence>
<dbReference type="Gene3D" id="1.10.10.60">
    <property type="entry name" value="Homeodomain-like"/>
    <property type="match status" value="1"/>
</dbReference>
<dbReference type="InterPro" id="IPR014710">
    <property type="entry name" value="RmlC-like_jellyroll"/>
</dbReference>
<dbReference type="EMBL" id="BQKM01000002">
    <property type="protein sequence ID" value="GJN51481.1"/>
    <property type="molecule type" value="Genomic_DNA"/>
</dbReference>
<sequence length="251" mass="27004">MNPMLTLRRYNHDLLAHSHDHAQLVFGLTGSLEFEVGGIGARVERQNLAVVPPGEHHACGSPRGSLCLVLDVPDDTWLQRTLGGHFDASRRLLEKPGALQLNPAQSQLVGWLAASPIDDPVIATQGVGLLLASLVAPGSEATTEPGELPLAALDAHIDQHAARPLQVADLARLCGLSVARFHSRFLAATGQTPMDYLRTRRLLQGRRLLLESALSVAEVAARVGYASQSAFTAALSREFGVTPRSLRRTRD</sequence>
<reference evidence="6 8" key="1">
    <citation type="submission" date="2020-05" db="EMBL/GenBank/DDBJ databases">
        <title>Characterization of novel class B3 metallo-beta-lactamase from novel Pseudomonas species.</title>
        <authorList>
            <person name="Yamada K."/>
            <person name="Aoki K."/>
            <person name="Ishii Y."/>
        </authorList>
    </citation>
    <scope>NUCLEOTIDE SEQUENCE [LARGE SCALE GENOMIC DNA]</scope>
    <source>
        <strain evidence="6 8">TUM18999</strain>
        <strain evidence="7 9">TUM20286</strain>
    </source>
</reference>